<keyword evidence="4" id="KW-1185">Reference proteome</keyword>
<dbReference type="STRING" id="1081105.A0A162JQH5"/>
<feature type="compositionally biased region" description="Basic and acidic residues" evidence="1">
    <location>
        <begin position="228"/>
        <end position="238"/>
    </location>
</feature>
<evidence type="ECO:0000313" key="3">
    <source>
        <dbReference type="EMBL" id="OAA45603.1"/>
    </source>
</evidence>
<feature type="compositionally biased region" description="Polar residues" evidence="1">
    <location>
        <begin position="206"/>
        <end position="222"/>
    </location>
</feature>
<organism evidence="3 4">
    <name type="scientific">Metarhizium rileyi (strain RCEF 4871)</name>
    <name type="common">Nomuraea rileyi</name>
    <dbReference type="NCBI Taxonomy" id="1649241"/>
    <lineage>
        <taxon>Eukaryota</taxon>
        <taxon>Fungi</taxon>
        <taxon>Dikarya</taxon>
        <taxon>Ascomycota</taxon>
        <taxon>Pezizomycotina</taxon>
        <taxon>Sordariomycetes</taxon>
        <taxon>Hypocreomycetidae</taxon>
        <taxon>Hypocreales</taxon>
        <taxon>Clavicipitaceae</taxon>
        <taxon>Metarhizium</taxon>
    </lineage>
</organism>
<dbReference type="EMBL" id="AZHC01000008">
    <property type="protein sequence ID" value="OAA45603.1"/>
    <property type="molecule type" value="Genomic_DNA"/>
</dbReference>
<feature type="transmembrane region" description="Helical" evidence="2">
    <location>
        <begin position="350"/>
        <end position="371"/>
    </location>
</feature>
<feature type="transmembrane region" description="Helical" evidence="2">
    <location>
        <begin position="166"/>
        <end position="186"/>
    </location>
</feature>
<comment type="caution">
    <text evidence="3">The sequence shown here is derived from an EMBL/GenBank/DDBJ whole genome shotgun (WGS) entry which is preliminary data.</text>
</comment>
<dbReference type="OrthoDB" id="1708389at2759"/>
<dbReference type="PANTHER" id="PTHR38694">
    <property type="entry name" value="CONSERVED EXPRESSED PROTEIN"/>
    <property type="match status" value="1"/>
</dbReference>
<name>A0A162JQH5_METRR</name>
<dbReference type="PANTHER" id="PTHR38694:SF1">
    <property type="entry name" value="PEROXIN DOMAIN-CONTAINING PROTEIN"/>
    <property type="match status" value="1"/>
</dbReference>
<feature type="region of interest" description="Disordered" evidence="1">
    <location>
        <begin position="1"/>
        <end position="46"/>
    </location>
</feature>
<proteinExistence type="predicted"/>
<evidence type="ECO:0000256" key="2">
    <source>
        <dbReference type="SAM" id="Phobius"/>
    </source>
</evidence>
<protein>
    <submittedName>
        <fullName evidence="3">Uncharacterized protein</fullName>
    </submittedName>
</protein>
<accession>A0A162JQH5</accession>
<keyword evidence="2" id="KW-1133">Transmembrane helix</keyword>
<evidence type="ECO:0000313" key="4">
    <source>
        <dbReference type="Proteomes" id="UP000243498"/>
    </source>
</evidence>
<dbReference type="AlphaFoldDB" id="A0A162JQH5"/>
<gene>
    <name evidence="3" type="ORF">NOR_03392</name>
</gene>
<evidence type="ECO:0000256" key="1">
    <source>
        <dbReference type="SAM" id="MobiDB-lite"/>
    </source>
</evidence>
<dbReference type="InterPro" id="IPR021709">
    <property type="entry name" value="DUF3292"/>
</dbReference>
<dbReference type="Pfam" id="PF11696">
    <property type="entry name" value="DUF3292"/>
    <property type="match status" value="2"/>
</dbReference>
<feature type="region of interest" description="Disordered" evidence="1">
    <location>
        <begin position="206"/>
        <end position="238"/>
    </location>
</feature>
<feature type="compositionally biased region" description="Polar residues" evidence="1">
    <location>
        <begin position="1"/>
        <end position="10"/>
    </location>
</feature>
<reference evidence="3 4" key="1">
    <citation type="journal article" date="2016" name="Genome Biol. Evol.">
        <title>Divergent and convergent evolution of fungal pathogenicity.</title>
        <authorList>
            <person name="Shang Y."/>
            <person name="Xiao G."/>
            <person name="Zheng P."/>
            <person name="Cen K."/>
            <person name="Zhan S."/>
            <person name="Wang C."/>
        </authorList>
    </citation>
    <scope>NUCLEOTIDE SEQUENCE [LARGE SCALE GENOMIC DNA]</scope>
    <source>
        <strain evidence="3 4">RCEF 4871</strain>
    </source>
</reference>
<feature type="compositionally biased region" description="Polar residues" evidence="1">
    <location>
        <begin position="445"/>
        <end position="455"/>
    </location>
</feature>
<dbReference type="Proteomes" id="UP000243498">
    <property type="component" value="Unassembled WGS sequence"/>
</dbReference>
<keyword evidence="2" id="KW-0812">Transmembrane</keyword>
<keyword evidence="2" id="KW-0472">Membrane</keyword>
<feature type="region of interest" description="Disordered" evidence="1">
    <location>
        <begin position="434"/>
        <end position="466"/>
    </location>
</feature>
<dbReference type="OMA" id="LGWNEPK"/>
<sequence length="637" mass="69502">MASQEVQDQGSGEIPGYSDQPMGNKPTESHALAAENAGINTSQDIRATDKAFPEDLDVEDVGWGERDFTSSLTVIPGVPNEQLATLIRRFDNQTFHVKAINVTPLANLDMNVAEKEEFSPEKLRAHLERLYTSVIVHLVAFGKQVAHIRSWSDWRRTFTFLSVYTAAWTADLLLSTMLLFLIILILSPSARTTCFPPLSREIVRPTQSATGTKRSGTSTASGMVTVASEERSGEGAEREAHSFLNSIASLLLSTSAGKQDQDTGNVSHGKEAPDIKAPDVTQLQKDMVHAKDTSVNQDAVQQKTSKSVSTMVWKGAEETMHVVAQAVDNWERIANALRPIPPFQRARPRILLSLCVLLPLLASLFVTSYLLVKGLGLGIGIALFGGPVLSRVDAIIIQNYPKFRKYLELRNSILRGVPTNAQLAVTLLRIGEHSKAPIPPPTPTNAALEQHTNGEQARGEEAAKPGQGAIAKQTKAKGGFLGFLRTMTGGGINVLLATDRVKAAVGERHAKNRLGVVEPPDSNPFVGPVRFPARYKGRKGYVYITTTATSPAVSWTSDLGNMNPAWTMSIADIQEIQKVGGLGWKSKIMVHWALEKDVVDGLLLRSADEEYHLTAITRRDELFNRLVSAGPQMWEVL</sequence>